<evidence type="ECO:0000313" key="1">
    <source>
        <dbReference type="EMBL" id="CCI49040.1"/>
    </source>
</evidence>
<name>A0A024GRQ8_9STRA</name>
<protein>
    <submittedName>
        <fullName evidence="1">Uncharacterized protein</fullName>
    </submittedName>
</protein>
<dbReference type="Proteomes" id="UP000053237">
    <property type="component" value="Unassembled WGS sequence"/>
</dbReference>
<gene>
    <name evidence="1" type="ORF">BN9_102940</name>
</gene>
<dbReference type="AlphaFoldDB" id="A0A024GRQ8"/>
<comment type="caution">
    <text evidence="1">The sequence shown here is derived from an EMBL/GenBank/DDBJ whole genome shotgun (WGS) entry which is preliminary data.</text>
</comment>
<reference evidence="1 2" key="1">
    <citation type="submission" date="2012-05" db="EMBL/GenBank/DDBJ databases">
        <title>Recombination and specialization in a pathogen metapopulation.</title>
        <authorList>
            <person name="Gardiner A."/>
            <person name="Kemen E."/>
            <person name="Schultz-Larsen T."/>
            <person name="MacLean D."/>
            <person name="Van Oosterhout C."/>
            <person name="Jones J.D.G."/>
        </authorList>
    </citation>
    <scope>NUCLEOTIDE SEQUENCE [LARGE SCALE GENOMIC DNA]</scope>
    <source>
        <strain evidence="1 2">Ac Nc2</strain>
    </source>
</reference>
<dbReference type="InParanoid" id="A0A024GRQ8"/>
<evidence type="ECO:0000313" key="2">
    <source>
        <dbReference type="Proteomes" id="UP000053237"/>
    </source>
</evidence>
<accession>A0A024GRQ8</accession>
<sequence>MPAYAFLSKCVNFRTVSSHKKLFPFQMSVHALLKMRCCLDLLALRMLLPMYYLQYGVLRNLCNFTNERLQQCHTSKSDRVRSIRIDWEEEMRICFIHWLAKNVPRRRTIGWTHKKKHRKFVCGHSIPKFSPQDFSKQKVTFINT</sequence>
<keyword evidence="2" id="KW-1185">Reference proteome</keyword>
<proteinExistence type="predicted"/>
<organism evidence="1 2">
    <name type="scientific">Albugo candida</name>
    <dbReference type="NCBI Taxonomy" id="65357"/>
    <lineage>
        <taxon>Eukaryota</taxon>
        <taxon>Sar</taxon>
        <taxon>Stramenopiles</taxon>
        <taxon>Oomycota</taxon>
        <taxon>Peronosporomycetes</taxon>
        <taxon>Albuginales</taxon>
        <taxon>Albuginaceae</taxon>
        <taxon>Albugo</taxon>
    </lineage>
</organism>
<dbReference type="EMBL" id="CAIX01000269">
    <property type="protein sequence ID" value="CCI49040.1"/>
    <property type="molecule type" value="Genomic_DNA"/>
</dbReference>